<dbReference type="EMBL" id="CAXIEN010000121">
    <property type="protein sequence ID" value="CAL1279350.1"/>
    <property type="molecule type" value="Genomic_DNA"/>
</dbReference>
<evidence type="ECO:0000256" key="4">
    <source>
        <dbReference type="SAM" id="Phobius"/>
    </source>
</evidence>
<keyword evidence="4" id="KW-0812">Transmembrane</keyword>
<dbReference type="InterPro" id="IPR051970">
    <property type="entry name" value="TEL2_Regulation"/>
</dbReference>
<dbReference type="Gene3D" id="1.25.40.720">
    <property type="entry name" value="Telomere length regulation protein 2, C-terminal domain"/>
    <property type="match status" value="2"/>
</dbReference>
<keyword evidence="3" id="KW-0963">Cytoplasm</keyword>
<dbReference type="InterPro" id="IPR016024">
    <property type="entry name" value="ARM-type_fold"/>
</dbReference>
<dbReference type="PANTHER" id="PTHR15830:SF10">
    <property type="entry name" value="TELOMERE LENGTH REGULATION PROTEIN TEL2 HOMOLOG"/>
    <property type="match status" value="1"/>
</dbReference>
<comment type="subcellular location">
    <subcellularLocation>
        <location evidence="1">Cytoplasm</location>
    </subcellularLocation>
</comment>
<evidence type="ECO:0000256" key="3">
    <source>
        <dbReference type="ARBA" id="ARBA00022490"/>
    </source>
</evidence>
<keyword evidence="4" id="KW-1133">Transmembrane helix</keyword>
<dbReference type="GO" id="GO:0005829">
    <property type="term" value="C:cytosol"/>
    <property type="evidence" value="ECO:0007669"/>
    <property type="project" value="TreeGrafter"/>
</dbReference>
<evidence type="ECO:0000256" key="1">
    <source>
        <dbReference type="ARBA" id="ARBA00004496"/>
    </source>
</evidence>
<dbReference type="GO" id="GO:0051879">
    <property type="term" value="F:Hsp90 protein binding"/>
    <property type="evidence" value="ECO:0007669"/>
    <property type="project" value="TreeGrafter"/>
</dbReference>
<organism evidence="7 8">
    <name type="scientific">Larinioides sclopetarius</name>
    <dbReference type="NCBI Taxonomy" id="280406"/>
    <lineage>
        <taxon>Eukaryota</taxon>
        <taxon>Metazoa</taxon>
        <taxon>Ecdysozoa</taxon>
        <taxon>Arthropoda</taxon>
        <taxon>Chelicerata</taxon>
        <taxon>Arachnida</taxon>
        <taxon>Araneae</taxon>
        <taxon>Araneomorphae</taxon>
        <taxon>Entelegynae</taxon>
        <taxon>Araneoidea</taxon>
        <taxon>Araneidae</taxon>
        <taxon>Larinioides</taxon>
    </lineage>
</organism>
<evidence type="ECO:0008006" key="9">
    <source>
        <dbReference type="Google" id="ProtNLM"/>
    </source>
</evidence>
<dbReference type="GO" id="GO:0051083">
    <property type="term" value="P:'de novo' cotranslational protein folding"/>
    <property type="evidence" value="ECO:0007669"/>
    <property type="project" value="TreeGrafter"/>
</dbReference>
<keyword evidence="4" id="KW-0472">Membrane</keyword>
<comment type="similarity">
    <text evidence="2">Belongs to the TEL2 family.</text>
</comment>
<dbReference type="Pfam" id="PF25320">
    <property type="entry name" value="TELO2_ARM"/>
    <property type="match status" value="1"/>
</dbReference>
<feature type="domain" description="Telomere length regulation protein conserved" evidence="5">
    <location>
        <begin position="508"/>
        <end position="615"/>
    </location>
</feature>
<evidence type="ECO:0000259" key="6">
    <source>
        <dbReference type="Pfam" id="PF25320"/>
    </source>
</evidence>
<dbReference type="PANTHER" id="PTHR15830">
    <property type="entry name" value="TELOMERE LENGTH REGULATION PROTEIN TEL2 FAMILY MEMBER"/>
    <property type="match status" value="1"/>
</dbReference>
<dbReference type="InterPro" id="IPR019337">
    <property type="entry name" value="Telomere_length_regulation_dom"/>
</dbReference>
<evidence type="ECO:0000256" key="2">
    <source>
        <dbReference type="ARBA" id="ARBA00006133"/>
    </source>
</evidence>
<dbReference type="AlphaFoldDB" id="A0AAV2A5M2"/>
<feature type="domain" description="TELO2 ARM repeat" evidence="6">
    <location>
        <begin position="324"/>
        <end position="422"/>
    </location>
</feature>
<dbReference type="InterPro" id="IPR057348">
    <property type="entry name" value="TELO2_ARM"/>
</dbReference>
<gene>
    <name evidence="7" type="ORF">LARSCL_LOCUS10303</name>
</gene>
<accession>A0AAV2A5M2</accession>
<dbReference type="InterPro" id="IPR038528">
    <property type="entry name" value="TEL2_C_sf"/>
</dbReference>
<name>A0AAV2A5M2_9ARAC</name>
<dbReference type="Proteomes" id="UP001497382">
    <property type="component" value="Unassembled WGS sequence"/>
</dbReference>
<reference evidence="7 8" key="1">
    <citation type="submission" date="2024-04" db="EMBL/GenBank/DDBJ databases">
        <authorList>
            <person name="Rising A."/>
            <person name="Reimegard J."/>
            <person name="Sonavane S."/>
            <person name="Akerstrom W."/>
            <person name="Nylinder S."/>
            <person name="Hedman E."/>
            <person name="Kallberg Y."/>
        </authorList>
    </citation>
    <scope>NUCLEOTIDE SEQUENCE [LARGE SCALE GENOMIC DNA]</scope>
</reference>
<dbReference type="SUPFAM" id="SSF48371">
    <property type="entry name" value="ARM repeat"/>
    <property type="match status" value="1"/>
</dbReference>
<keyword evidence="8" id="KW-1185">Reference proteome</keyword>
<dbReference type="FunFam" id="1.25.40.720:FF:000001">
    <property type="entry name" value="Telomere length regulation protein TEL2"/>
    <property type="match status" value="1"/>
</dbReference>
<evidence type="ECO:0000259" key="5">
    <source>
        <dbReference type="Pfam" id="PF10193"/>
    </source>
</evidence>
<comment type="caution">
    <text evidence="7">The sequence shown here is derived from an EMBL/GenBank/DDBJ whole genome shotgun (WGS) entry which is preliminary data.</text>
</comment>
<feature type="transmembrane region" description="Helical" evidence="4">
    <location>
        <begin position="756"/>
        <end position="774"/>
    </location>
</feature>
<dbReference type="Pfam" id="PF10193">
    <property type="entry name" value="Telomere_reg-2"/>
    <property type="match status" value="1"/>
</dbReference>
<evidence type="ECO:0000313" key="8">
    <source>
        <dbReference type="Proteomes" id="UP001497382"/>
    </source>
</evidence>
<dbReference type="GO" id="GO:0042162">
    <property type="term" value="F:telomeric DNA binding"/>
    <property type="evidence" value="ECO:0007669"/>
    <property type="project" value="TreeGrafter"/>
</dbReference>
<protein>
    <recommendedName>
        <fullName evidence="9">Telomere length regulation protein TEL2 homolog</fullName>
    </recommendedName>
</protein>
<proteinExistence type="inferred from homology"/>
<evidence type="ECO:0000313" key="7">
    <source>
        <dbReference type="EMBL" id="CAL1279350.1"/>
    </source>
</evidence>
<sequence length="796" mass="91017">MTTVESSEELHTISGQIKNLFIGPSRDSTGDYKWTLLKDCHSKHLSNGSISLTLLSSYNCITTTLLDALKPTLFKEKWQEEVFDNIFLHGIHHEAFILLMRKLGESSESYQQQKILNILEKFVREKSLTSLLLHQCLSSGVWDPEYAALSKTWNDLIMFIASLPERIANKTKGQMHKIFCVDFYVPHLMSSIIEVLASLHEKITKNQNCTLEFLGKLIGKLSILGHGDAVARRLYMELIRRSENDFVWRKLSQNLITKMPLSSLEPFVTNLLLVTPWYGNLEWVLGDEGTNNRKLNYVMSTKLLLIRHFKKAIVLQNIIGYFASASSRQSQFWEIFSALSKSWSDESAAKHQNVEQQKYLASAIIVCAGWIKKMKDFSNAKVHLDKILHGTMIRVGNSEEYIRSLALIVGNLVASSVDPNGPKLECEEIVNKNLFAELKDLLVIPSNPGKDSLYLEGVNFFKEENPKKVEKELKNEEESNKILDVDSDDDLEPYDTSKDIPKERLKRPFYLNDCLQGLIEQDEQEWHEQCLKHAINLIESNSDKVHEVAVEMAKVMLHMEDKYCSPDFIATRHRILVALTVHCPVLVAEYLTSQFYADDYNIRQRLDILEVIVSSSQLLSQPKSMPKRSEPPVSTSEDKFSKTTEKLWKTIVDQRIAAKTRHITKAKRNAVPEMLENRFSTVAGYFFFPLMAKYDKKNKMLKLFGEDSYVLGRLVYTLGVVMHASANIPMCQNMGQALLHFLVDVRNHSDMFVREACIFAMAAVFTSVPGYLLFSDDMTSIVLESKEWLQGYAFSL</sequence>